<evidence type="ECO:0000313" key="4">
    <source>
        <dbReference type="EMBL" id="RMB25342.1"/>
    </source>
</evidence>
<dbReference type="SUPFAM" id="SSF55874">
    <property type="entry name" value="ATPase domain of HSP90 chaperone/DNA topoisomerase II/histidine kinase"/>
    <property type="match status" value="1"/>
</dbReference>
<organism evidence="4 5">
    <name type="scientific">Haloplanus aerogenes</name>
    <dbReference type="NCBI Taxonomy" id="660522"/>
    <lineage>
        <taxon>Archaea</taxon>
        <taxon>Methanobacteriati</taxon>
        <taxon>Methanobacteriota</taxon>
        <taxon>Stenosarchaea group</taxon>
        <taxon>Halobacteria</taxon>
        <taxon>Halobacteriales</taxon>
        <taxon>Haloferacaceae</taxon>
        <taxon>Haloplanus</taxon>
    </lineage>
</organism>
<dbReference type="PANTHER" id="PTHR32387">
    <property type="entry name" value="WU:FJ29H11"/>
    <property type="match status" value="1"/>
</dbReference>
<dbReference type="InterPro" id="IPR058210">
    <property type="entry name" value="SACS/Nov_dom"/>
</dbReference>
<feature type="domain" description="Sacsin/Nov" evidence="2">
    <location>
        <begin position="48"/>
        <end position="212"/>
    </location>
</feature>
<dbReference type="PANTHER" id="PTHR32387:SF0">
    <property type="entry name" value="PROTEIN NO VEIN"/>
    <property type="match status" value="1"/>
</dbReference>
<reference evidence="3 6" key="2">
    <citation type="submission" date="2018-07" db="EMBL/GenBank/DDBJ databases">
        <title>Genome sequences of Haloplanus aerogenes JCM 16430T.</title>
        <authorList>
            <person name="Kim Y.B."/>
            <person name="Roh S.W."/>
        </authorList>
    </citation>
    <scope>NUCLEOTIDE SEQUENCE [LARGE SCALE GENOMIC DNA]</scope>
    <source>
        <strain evidence="3 6">JCM 16430</strain>
    </source>
</reference>
<dbReference type="InterPro" id="IPR036890">
    <property type="entry name" value="HATPase_C_sf"/>
</dbReference>
<dbReference type="InterPro" id="IPR052957">
    <property type="entry name" value="Auxin_embryo_med"/>
</dbReference>
<dbReference type="EMBL" id="REFS01000001">
    <property type="protein sequence ID" value="RMB25342.1"/>
    <property type="molecule type" value="Genomic_DNA"/>
</dbReference>
<dbReference type="KEGG" id="haer:DU502_09600"/>
<dbReference type="Proteomes" id="UP000277326">
    <property type="component" value="Unassembled WGS sequence"/>
</dbReference>
<dbReference type="Proteomes" id="UP000282007">
    <property type="component" value="Chromosome"/>
</dbReference>
<sequence length="1626" mass="182702">MKVSGESEATCVRDLRESRLNTYREMPNDILSHYTDEGENEENYYGRFAYELIQNADDAVGKVDGENPRTARFELQTGDDPYLIVANSGMPVDADDTRALTAIGDTTKRDAERKATIGHKGRGFSAVLEITEQPYVFSTDVSFMFDRERSRECISEVIAEVDEWSMDDLPGIPLMRLPFAPDQYPERVETLLTGEYETVFYFPLRTDAVTSVRQSLEDLDAQTVLFLQNLGRLEIAIDGSATAWDVARHETAIDAVNSTVDLVKIQRTAEQTDNRTYLRFARNELPLGEHTAGISNNTWGEVTETQVSVALRAERREDGLHLRPVAGDPYAHVFLPTEERSPVPVLINGAFDSNLSRTAIELTNREMDYNRFLIREAANILASDAAAVARNTATTASELLSCIDFTAWADPATREEHTFRDELIRAIQAEFAEVSCVPLAGRDSESVYVAPEDILLPSHLAQAREALVDFVAHWDGSPVDVADGDVYGYFPAASLLSKEHNHVPAVLHTLGATELSVVHLPELIPQLPETWRDIDRYPPGPQRTATDPVVELLTAVWLQLDDDEQERFRVNARNHPLVPVSVSTDGGTVTRVCAAETELYIPPEDSELPVEIPSVEFVLEYVYRPRGRLGNQALPQAVQQRQNVIKQVWRPDSFQFEELVRTTVTPRVTETEPTERNAELEIRLLGVLEELGRETATPDAPLPLQDRYESQPLYRLCQVRVPTQNYGLCPAYRVYFGKEWAAELESSSVQGVFEAADIDAPLLVGPDELENRLAAAGFEWDEGLNSDAWKEFLQWLGVSPHLRLQSFFAPDEQRQFSETVAEGGVARPQNGASVLGELDEDEWDRYQTHLEAALDEMDAGRQKYDSIYAVNGFEYWPELRQAARDETTQTPVGEAVLNHLIEWWDPIFNEYREATLATHSVSGFGGRNSSSQSDGEFREVGTNLWLWQLQTSRWCPSTRGTVTPANAWDPPGAQANPFELGGQSLLPILRRDHDPAVYEAQPFLEELGIRQHLSAETFTPKDARTVCDGVVDVCTSGDVDIADSLRDIQPVYRQIQDLAPPVDEDVPDESPWTDARQELEDTELLCRVGDSFEFRAAGTVYFARSPSVRADYPFDQLPFFVLEEQRAARIGEYFGLTDFTAVITVDGEPIDERAGRTTTLVEHVSECAPAILCRLEAERPSQRLIDQDLTRMEAFLDRVTVVDEIEVTYTLNPIDADEVLEETTTTPFYLQSQYRGSVEERYPYIAYREHEREQWQLVARALCAYLDVTQFEGIDALLSASSTEERRRYLQYANAPAGSHALAHKRQRLHNDEETERRQFGTPSPMNHSTSDEVNEDAGGLEEDTESTSADATGDDDPEPSTEQSSTTRLYDAAELRVGNETISVEPTPTTDSEDEETSDLDEIDDVVSGKDERVLTETASSSRTRDQSTYDVEDLGVALAEAWEATRLRRDYDCSNPQEYVFRVDERHLVEEARQGNAATALQQLEENAGIPEHFPGFDLLTVNPETGEADRLIELKAATCRRRKPSVSWNEWTTARNEWVQQRDTPLYYLYVIGHLSKTTNPDPYIRTIANPFRLLDAQVEHDVSVTRSIQVDIDAFSKAGVDGVADPDPVVEIPVETETDIDE</sequence>
<protein>
    <recommendedName>
        <fullName evidence="2">Sacsin/Nov domain-containing protein</fullName>
    </recommendedName>
</protein>
<keyword evidence="6" id="KW-1185">Reference proteome</keyword>
<evidence type="ECO:0000256" key="1">
    <source>
        <dbReference type="SAM" id="MobiDB-lite"/>
    </source>
</evidence>
<proteinExistence type="predicted"/>
<dbReference type="OrthoDB" id="297306at2157"/>
<dbReference type="Pfam" id="PF25794">
    <property type="entry name" value="SACS"/>
    <property type="match status" value="1"/>
</dbReference>
<evidence type="ECO:0000259" key="2">
    <source>
        <dbReference type="Pfam" id="PF25794"/>
    </source>
</evidence>
<feature type="compositionally biased region" description="Basic and acidic residues" evidence="1">
    <location>
        <begin position="1309"/>
        <end position="1319"/>
    </location>
</feature>
<dbReference type="GeneID" id="38471540"/>
<evidence type="ECO:0000313" key="5">
    <source>
        <dbReference type="Proteomes" id="UP000277326"/>
    </source>
</evidence>
<evidence type="ECO:0000313" key="6">
    <source>
        <dbReference type="Proteomes" id="UP000282007"/>
    </source>
</evidence>
<dbReference type="EMBL" id="CP034145">
    <property type="protein sequence ID" value="AZH25621.1"/>
    <property type="molecule type" value="Genomic_DNA"/>
</dbReference>
<dbReference type="RefSeq" id="WP_121919156.1">
    <property type="nucleotide sequence ID" value="NZ_CP034145.1"/>
</dbReference>
<name>A0A3M0DTT5_9EURY</name>
<feature type="compositionally biased region" description="Acidic residues" evidence="1">
    <location>
        <begin position="1333"/>
        <end position="1346"/>
    </location>
</feature>
<dbReference type="Gene3D" id="3.30.565.10">
    <property type="entry name" value="Histidine kinase-like ATPase, C-terminal domain"/>
    <property type="match status" value="1"/>
</dbReference>
<feature type="region of interest" description="Disordered" evidence="1">
    <location>
        <begin position="1295"/>
        <end position="1428"/>
    </location>
</feature>
<evidence type="ECO:0000313" key="3">
    <source>
        <dbReference type="EMBL" id="AZH25621.1"/>
    </source>
</evidence>
<gene>
    <name evidence="4" type="ORF">ATH50_0429</name>
    <name evidence="3" type="ORF">DU502_09600</name>
</gene>
<reference evidence="4 5" key="1">
    <citation type="journal article" date="2015" name="Stand. Genomic Sci.">
        <title>Genomic Encyclopedia of Bacterial and Archaeal Type Strains, Phase III: the genomes of soil and plant-associated and newly described type strains.</title>
        <authorList>
            <person name="Whitman W.B."/>
            <person name="Woyke T."/>
            <person name="Klenk H.P."/>
            <person name="Zhou Y."/>
            <person name="Lilburn T.G."/>
            <person name="Beck B.J."/>
            <person name="De Vos P."/>
            <person name="Vandamme P."/>
            <person name="Eisen J.A."/>
            <person name="Garrity G."/>
            <person name="Hugenholtz P."/>
            <person name="Kyrpides N.C."/>
        </authorList>
    </citation>
    <scope>NUCLEOTIDE SEQUENCE [LARGE SCALE GENOMIC DNA]</scope>
    <source>
        <strain evidence="4 5">CGMCC 1.10124</strain>
    </source>
</reference>
<accession>A0A3M0DTT5</accession>
<reference evidence="4" key="3">
    <citation type="submission" date="2018-10" db="EMBL/GenBank/DDBJ databases">
        <authorList>
            <person name="Whitman W."/>
            <person name="Huntemann M."/>
            <person name="Clum A."/>
            <person name="Pillay M."/>
            <person name="Palaniappan K."/>
            <person name="Varghese N."/>
            <person name="Mikhailova N."/>
            <person name="Stamatis D."/>
            <person name="Reddy T."/>
            <person name="Daum C."/>
            <person name="Shapiro N."/>
            <person name="Ivanova N."/>
            <person name="Kyrpides N."/>
            <person name="Woyke T."/>
        </authorList>
    </citation>
    <scope>NUCLEOTIDE SEQUENCE</scope>
    <source>
        <strain evidence="4">CGMCC 1.10124</strain>
    </source>
</reference>
<dbReference type="NCBIfam" id="NF047352">
    <property type="entry name" value="P_loop_sacsin"/>
    <property type="match status" value="1"/>
</dbReference>
<feature type="compositionally biased region" description="Acidic residues" evidence="1">
    <location>
        <begin position="1392"/>
        <end position="1406"/>
    </location>
</feature>